<evidence type="ECO:0000313" key="5">
    <source>
        <dbReference type="Proteomes" id="UP000326921"/>
    </source>
</evidence>
<dbReference type="Gene3D" id="3.55.50.30">
    <property type="match status" value="1"/>
</dbReference>
<keyword evidence="1" id="KW-0812">Transmembrane</keyword>
<protein>
    <submittedName>
        <fullName evidence="4">DUF4974 domain-containing protein</fullName>
    </submittedName>
</protein>
<dbReference type="GO" id="GO:0016989">
    <property type="term" value="F:sigma factor antagonist activity"/>
    <property type="evidence" value="ECO:0007669"/>
    <property type="project" value="TreeGrafter"/>
</dbReference>
<name>A0A5Q0QBW7_9SPHI</name>
<reference evidence="4 5" key="1">
    <citation type="submission" date="2019-10" db="EMBL/GenBank/DDBJ databases">
        <authorList>
            <person name="Dong K."/>
        </authorList>
    </citation>
    <scope>NUCLEOTIDE SEQUENCE [LARGE SCALE GENOMIC DNA]</scope>
    <source>
        <strain evidence="5">dk4302</strain>
    </source>
</reference>
<dbReference type="InterPro" id="IPR032508">
    <property type="entry name" value="FecR_C"/>
</dbReference>
<feature type="transmembrane region" description="Helical" evidence="1">
    <location>
        <begin position="110"/>
        <end position="127"/>
    </location>
</feature>
<dbReference type="AlphaFoldDB" id="A0A5Q0QBW7"/>
<dbReference type="PANTHER" id="PTHR30273">
    <property type="entry name" value="PERIPLASMIC SIGNAL SENSOR AND SIGMA FACTOR ACTIVATOR FECR-RELATED"/>
    <property type="match status" value="1"/>
</dbReference>
<dbReference type="EMBL" id="CP045652">
    <property type="protein sequence ID" value="QGA25072.1"/>
    <property type="molecule type" value="Genomic_DNA"/>
</dbReference>
<dbReference type="Gene3D" id="2.60.120.1440">
    <property type="match status" value="1"/>
</dbReference>
<dbReference type="Pfam" id="PF16344">
    <property type="entry name" value="FecR_C"/>
    <property type="match status" value="1"/>
</dbReference>
<evidence type="ECO:0000256" key="1">
    <source>
        <dbReference type="SAM" id="Phobius"/>
    </source>
</evidence>
<evidence type="ECO:0000259" key="2">
    <source>
        <dbReference type="Pfam" id="PF04773"/>
    </source>
</evidence>
<proteinExistence type="predicted"/>
<organism evidence="4 5">
    <name type="scientific">Sphingobacterium zhuxiongii</name>
    <dbReference type="NCBI Taxonomy" id="2662364"/>
    <lineage>
        <taxon>Bacteria</taxon>
        <taxon>Pseudomonadati</taxon>
        <taxon>Bacteroidota</taxon>
        <taxon>Sphingobacteriia</taxon>
        <taxon>Sphingobacteriales</taxon>
        <taxon>Sphingobacteriaceae</taxon>
        <taxon>Sphingobacterium</taxon>
    </lineage>
</organism>
<dbReference type="RefSeq" id="WP_153509394.1">
    <property type="nucleotide sequence ID" value="NZ_CP045652.1"/>
</dbReference>
<feature type="domain" description="FecR protein" evidence="2">
    <location>
        <begin position="204"/>
        <end position="298"/>
    </location>
</feature>
<keyword evidence="1" id="KW-1133">Transmembrane helix</keyword>
<accession>A0A5Q0QBW7</accession>
<sequence>MPKSDLQIVFDRYIAGISTKEDLLNLLSSLQHGEDEFLKQHILEELSKEDLSLSEQRHSVIVDRVLQNLQRKRAEEELQTGGDNGSFGNEDCPEGLKLGDSKIRRLRRKWFLVAACFLGICLIIPTLRKSSSKSNSNKKLVTKEIYLPSHNEATILFEDGEILSVLHTDSAVLRSRGIEIIKAANKELVFKIHSTTNQTNQKQTFRSPKGMVSQLILSDNTHVLLNSGSQLRYTNSFTQAERRVSLEGEAYFKVSPDKKHPFIVSANETEIKVLGTSFNVSTKQSERQVITTLEEGSVLVKNKAREIRMSPGMQSSSNQLGVIDTVQVNVAQETAWKDGLFKFKGEEIQSVLEKLQAWYAIESVEIDVVTSDRFTGTIKRTRQLSDVLQNLEKISNYKFQIKDRRIIVSKNQ</sequence>
<gene>
    <name evidence="4" type="ORF">GFH32_01475</name>
</gene>
<dbReference type="InterPro" id="IPR006860">
    <property type="entry name" value="FecR"/>
</dbReference>
<evidence type="ECO:0000259" key="3">
    <source>
        <dbReference type="Pfam" id="PF16344"/>
    </source>
</evidence>
<keyword evidence="1" id="KW-0472">Membrane</keyword>
<keyword evidence="5" id="KW-1185">Reference proteome</keyword>
<feature type="domain" description="Protein FecR C-terminal" evidence="3">
    <location>
        <begin position="341"/>
        <end position="408"/>
    </location>
</feature>
<dbReference type="KEGG" id="sphe:GFH32_01475"/>
<dbReference type="InterPro" id="IPR012373">
    <property type="entry name" value="Ferrdict_sens_TM"/>
</dbReference>
<evidence type="ECO:0000313" key="4">
    <source>
        <dbReference type="EMBL" id="QGA25072.1"/>
    </source>
</evidence>
<dbReference type="Pfam" id="PF04773">
    <property type="entry name" value="FecR"/>
    <property type="match status" value="1"/>
</dbReference>
<dbReference type="PANTHER" id="PTHR30273:SF2">
    <property type="entry name" value="PROTEIN FECR"/>
    <property type="match status" value="1"/>
</dbReference>
<dbReference type="Proteomes" id="UP000326921">
    <property type="component" value="Chromosome"/>
</dbReference>